<reference evidence="1 2" key="1">
    <citation type="journal article" date="2014" name="Genome Announc.">
        <title>Draft Genome Sequence of Propane- and Butane-Oxidizing Actinobacterium Rhodococcus ruber IEGM 231.</title>
        <authorList>
            <person name="Ivshina I.B."/>
            <person name="Kuyukina M.S."/>
            <person name="Krivoruchko A.V."/>
            <person name="Barbe V."/>
            <person name="Fischer C."/>
        </authorList>
    </citation>
    <scope>NUCLEOTIDE SEQUENCE [LARGE SCALE GENOMIC DNA]</scope>
</reference>
<name>A0A098BT57_9NOCA</name>
<dbReference type="InterPro" id="IPR023203">
    <property type="entry name" value="TTHA0068_sf"/>
</dbReference>
<sequence>MVERDRTVDGRPQNARPRDALGRPLPYGEEGVERVPEDLDLEPDEAITEAQRLLDHGHPFHAHEVLESTWKSAPVEERPLWQGLAQLAVGLTHLLRDNPAGAASLLRQGEARIRHYEDEPPHGLDIDGLAAWAEHLLTEIERGEPIPEPPIPRLRLP</sequence>
<dbReference type="Proteomes" id="UP000042997">
    <property type="component" value="Unassembled WGS sequence"/>
</dbReference>
<dbReference type="Pfam" id="PF03745">
    <property type="entry name" value="DUF309"/>
    <property type="match status" value="1"/>
</dbReference>
<dbReference type="Gene3D" id="1.10.3450.10">
    <property type="entry name" value="TTHA0068-like"/>
    <property type="match status" value="1"/>
</dbReference>
<dbReference type="RefSeq" id="WP_010595713.1">
    <property type="nucleotide sequence ID" value="NZ_CP023714.1"/>
</dbReference>
<gene>
    <name evidence="1" type="ORF">RHRU231_830011</name>
</gene>
<evidence type="ECO:0000313" key="2">
    <source>
        <dbReference type="Proteomes" id="UP000042997"/>
    </source>
</evidence>
<dbReference type="PANTHER" id="PTHR34796:SF1">
    <property type="entry name" value="EXPRESSED PROTEIN"/>
    <property type="match status" value="1"/>
</dbReference>
<evidence type="ECO:0000313" key="1">
    <source>
        <dbReference type="EMBL" id="CDZ91422.1"/>
    </source>
</evidence>
<dbReference type="SUPFAM" id="SSF140663">
    <property type="entry name" value="TTHA0068-like"/>
    <property type="match status" value="1"/>
</dbReference>
<dbReference type="EMBL" id="CCSD01000098">
    <property type="protein sequence ID" value="CDZ91422.1"/>
    <property type="molecule type" value="Genomic_DNA"/>
</dbReference>
<dbReference type="PANTHER" id="PTHR34796">
    <property type="entry name" value="EXPRESSED PROTEIN"/>
    <property type="match status" value="1"/>
</dbReference>
<protein>
    <submittedName>
        <fullName evidence="1">Uncharacterized protein</fullName>
    </submittedName>
</protein>
<dbReference type="OrthoDB" id="160968at2"/>
<proteinExistence type="predicted"/>
<accession>A0A098BT57</accession>
<dbReference type="KEGG" id="rrz:CS378_13720"/>
<dbReference type="eggNOG" id="COG1547">
    <property type="taxonomic scope" value="Bacteria"/>
</dbReference>
<dbReference type="AlphaFoldDB" id="A0A098BT57"/>
<dbReference type="InterPro" id="IPR005500">
    <property type="entry name" value="DUF309"/>
</dbReference>
<organism evidence="1 2">
    <name type="scientific">Rhodococcus ruber</name>
    <dbReference type="NCBI Taxonomy" id="1830"/>
    <lineage>
        <taxon>Bacteria</taxon>
        <taxon>Bacillati</taxon>
        <taxon>Actinomycetota</taxon>
        <taxon>Actinomycetes</taxon>
        <taxon>Mycobacteriales</taxon>
        <taxon>Nocardiaceae</taxon>
        <taxon>Rhodococcus</taxon>
    </lineage>
</organism>